<comment type="caution">
    <text evidence="2">The sequence shown here is derived from an EMBL/GenBank/DDBJ whole genome shotgun (WGS) entry which is preliminary data.</text>
</comment>
<accession>T0ZGU0</accession>
<reference evidence="2" key="1">
    <citation type="submission" date="2013-08" db="EMBL/GenBank/DDBJ databases">
        <authorList>
            <person name="Mendez C."/>
            <person name="Richter M."/>
            <person name="Ferrer M."/>
            <person name="Sanchez J."/>
        </authorList>
    </citation>
    <scope>NUCLEOTIDE SEQUENCE</scope>
</reference>
<dbReference type="EMBL" id="AUZY01009070">
    <property type="protein sequence ID" value="EQD43557.1"/>
    <property type="molecule type" value="Genomic_DNA"/>
</dbReference>
<dbReference type="InterPro" id="IPR045582">
    <property type="entry name" value="Trehalase-like_N"/>
</dbReference>
<dbReference type="Pfam" id="PF19291">
    <property type="entry name" value="TREH_N"/>
    <property type="match status" value="1"/>
</dbReference>
<keyword evidence="2" id="KW-0378">Hydrolase</keyword>
<dbReference type="AlphaFoldDB" id="T0ZGU0"/>
<organism evidence="2">
    <name type="scientific">mine drainage metagenome</name>
    <dbReference type="NCBI Taxonomy" id="410659"/>
    <lineage>
        <taxon>unclassified sequences</taxon>
        <taxon>metagenomes</taxon>
        <taxon>ecological metagenomes</taxon>
    </lineage>
</organism>
<sequence>MDRPRYLPISDYGIIGDLHTAALVSRMGSIDWMCVPRFDSPSIFGKLLDADKGGALWVEVEGGFIPDSRRYLPGTNILQTNLSSPHGRLRITDFMVVRERQQTLEHDHVMVRLLEAPDADLKASVHLDARF</sequence>
<evidence type="ECO:0000259" key="1">
    <source>
        <dbReference type="Pfam" id="PF19291"/>
    </source>
</evidence>
<feature type="non-terminal residue" evidence="2">
    <location>
        <position position="131"/>
    </location>
</feature>
<gene>
    <name evidence="2" type="ORF">B1B_13761</name>
</gene>
<dbReference type="GO" id="GO:0016787">
    <property type="term" value="F:hydrolase activity"/>
    <property type="evidence" value="ECO:0007669"/>
    <property type="project" value="UniProtKB-KW"/>
</dbReference>
<proteinExistence type="predicted"/>
<feature type="domain" description="Trehalase-like N-terminal" evidence="1">
    <location>
        <begin position="8"/>
        <end position="102"/>
    </location>
</feature>
<reference evidence="2" key="2">
    <citation type="journal article" date="2014" name="ISME J.">
        <title>Microbial stratification in low pH oxic and suboxic macroscopic growths along an acid mine drainage.</title>
        <authorList>
            <person name="Mendez-Garcia C."/>
            <person name="Mesa V."/>
            <person name="Sprenger R.R."/>
            <person name="Richter M."/>
            <person name="Diez M.S."/>
            <person name="Solano J."/>
            <person name="Bargiela R."/>
            <person name="Golyshina O.V."/>
            <person name="Manteca A."/>
            <person name="Ramos J.L."/>
            <person name="Gallego J.R."/>
            <person name="Llorente I."/>
            <person name="Martins Dos Santos V.A."/>
            <person name="Jensen O.N."/>
            <person name="Pelaez A.I."/>
            <person name="Sanchez J."/>
            <person name="Ferrer M."/>
        </authorList>
    </citation>
    <scope>NUCLEOTIDE SEQUENCE</scope>
</reference>
<name>T0ZGU0_9ZZZZ</name>
<evidence type="ECO:0000313" key="2">
    <source>
        <dbReference type="EMBL" id="EQD43557.1"/>
    </source>
</evidence>
<protein>
    <submittedName>
        <fullName evidence="2">Glycoside hydrolase 15-related protein</fullName>
    </submittedName>
</protein>